<name>A0A437LE17_9BURK</name>
<dbReference type="RefSeq" id="WP_127683630.1">
    <property type="nucleotide sequence ID" value="NZ_SACM01000004.1"/>
</dbReference>
<dbReference type="PROSITE" id="PS51819">
    <property type="entry name" value="VOC"/>
    <property type="match status" value="1"/>
</dbReference>
<dbReference type="Gene3D" id="3.10.180.10">
    <property type="entry name" value="2,3-Dihydroxybiphenyl 1,2-Dioxygenase, domain 1"/>
    <property type="match status" value="1"/>
</dbReference>
<reference evidence="5 6" key="1">
    <citation type="submission" date="2019-01" db="EMBL/GenBank/DDBJ databases">
        <authorList>
            <person name="Chen W.-M."/>
        </authorList>
    </citation>
    <scope>NUCLEOTIDE SEQUENCE [LARGE SCALE GENOMIC DNA]</scope>
    <source>
        <strain evidence="5 6">CCP-18</strain>
    </source>
</reference>
<dbReference type="Pfam" id="PF00903">
    <property type="entry name" value="Glyoxalase"/>
    <property type="match status" value="1"/>
</dbReference>
<dbReference type="PRINTS" id="PR00311">
    <property type="entry name" value="BLEOMYCINRST"/>
</dbReference>
<evidence type="ECO:0000256" key="1">
    <source>
        <dbReference type="ARBA" id="ARBA00011051"/>
    </source>
</evidence>
<evidence type="ECO:0000256" key="3">
    <source>
        <dbReference type="ARBA" id="ARBA00023251"/>
    </source>
</evidence>
<proteinExistence type="inferred from homology"/>
<dbReference type="CDD" id="cd08349">
    <property type="entry name" value="BLMA_like"/>
    <property type="match status" value="1"/>
</dbReference>
<dbReference type="AlphaFoldDB" id="A0A437LE17"/>
<protein>
    <recommendedName>
        <fullName evidence="2">Bleomycin resistance protein</fullName>
    </recommendedName>
</protein>
<evidence type="ECO:0000313" key="6">
    <source>
        <dbReference type="Proteomes" id="UP000288587"/>
    </source>
</evidence>
<sequence>MSTAQVQIATFVLAVNDLERSVRFYVDQLGFDEDFQVDGWAFLSRGACRLRLGHCPDAVPISKAQDHSWFAYLHVDDVQALYREVVKNGVEIWHPLGDKPWGMREFAIVTPDGHRIVFGQDLEGE</sequence>
<dbReference type="InterPro" id="IPR004360">
    <property type="entry name" value="Glyas_Fos-R_dOase_dom"/>
</dbReference>
<dbReference type="PANTHER" id="PTHR36503">
    <property type="entry name" value="BLR2520 PROTEIN"/>
    <property type="match status" value="1"/>
</dbReference>
<dbReference type="Proteomes" id="UP000288587">
    <property type="component" value="Unassembled WGS sequence"/>
</dbReference>
<comment type="caution">
    <text evidence="5">The sequence shown here is derived from an EMBL/GenBank/DDBJ whole genome shotgun (WGS) entry which is preliminary data.</text>
</comment>
<accession>A0A437LE17</accession>
<feature type="domain" description="VOC" evidence="4">
    <location>
        <begin position="7"/>
        <end position="121"/>
    </location>
</feature>
<dbReference type="InterPro" id="IPR000335">
    <property type="entry name" value="Bleomycin-R"/>
</dbReference>
<evidence type="ECO:0000256" key="2">
    <source>
        <dbReference type="ARBA" id="ARBA00021572"/>
    </source>
</evidence>
<gene>
    <name evidence="5" type="ORF">EOD73_13905</name>
</gene>
<dbReference type="InterPro" id="IPR029068">
    <property type="entry name" value="Glyas_Bleomycin-R_OHBP_Dase"/>
</dbReference>
<organism evidence="5 6">
    <name type="scientific">Inhella crocodyli</name>
    <dbReference type="NCBI Taxonomy" id="2499851"/>
    <lineage>
        <taxon>Bacteria</taxon>
        <taxon>Pseudomonadati</taxon>
        <taxon>Pseudomonadota</taxon>
        <taxon>Betaproteobacteria</taxon>
        <taxon>Burkholderiales</taxon>
        <taxon>Sphaerotilaceae</taxon>
        <taxon>Inhella</taxon>
    </lineage>
</organism>
<evidence type="ECO:0000259" key="4">
    <source>
        <dbReference type="PROSITE" id="PS51819"/>
    </source>
</evidence>
<keyword evidence="6" id="KW-1185">Reference proteome</keyword>
<dbReference type="InterPro" id="IPR037523">
    <property type="entry name" value="VOC_core"/>
</dbReference>
<dbReference type="PANTHER" id="PTHR36503:SF1">
    <property type="entry name" value="BLR2520 PROTEIN"/>
    <property type="match status" value="1"/>
</dbReference>
<dbReference type="OrthoDB" id="9803104at2"/>
<dbReference type="GO" id="GO:0046677">
    <property type="term" value="P:response to antibiotic"/>
    <property type="evidence" value="ECO:0007669"/>
    <property type="project" value="UniProtKB-KW"/>
</dbReference>
<comment type="similarity">
    <text evidence="1">Belongs to the bleomycin resistance protein family.</text>
</comment>
<dbReference type="SUPFAM" id="SSF54593">
    <property type="entry name" value="Glyoxalase/Bleomycin resistance protein/Dihydroxybiphenyl dioxygenase"/>
    <property type="match status" value="1"/>
</dbReference>
<keyword evidence="3" id="KW-0046">Antibiotic resistance</keyword>
<dbReference type="EMBL" id="SACM01000004">
    <property type="protein sequence ID" value="RVT83666.1"/>
    <property type="molecule type" value="Genomic_DNA"/>
</dbReference>
<evidence type="ECO:0000313" key="5">
    <source>
        <dbReference type="EMBL" id="RVT83666.1"/>
    </source>
</evidence>